<dbReference type="EC" id="2.7.7.48" evidence="8"/>
<evidence type="ECO:0000256" key="9">
    <source>
        <dbReference type="SAM" id="MobiDB-lite"/>
    </source>
</evidence>
<evidence type="ECO:0000313" key="12">
    <source>
        <dbReference type="EMBL" id="KAF1803160.1"/>
    </source>
</evidence>
<evidence type="ECO:0000259" key="11">
    <source>
        <dbReference type="Pfam" id="PF26253"/>
    </source>
</evidence>
<dbReference type="Proteomes" id="UP000469890">
    <property type="component" value="Unassembled WGS sequence"/>
</dbReference>
<evidence type="ECO:0000256" key="7">
    <source>
        <dbReference type="ARBA" id="ARBA00048744"/>
    </source>
</evidence>
<evidence type="ECO:0000256" key="4">
    <source>
        <dbReference type="ARBA" id="ARBA00022695"/>
    </source>
</evidence>
<dbReference type="Pfam" id="PF05183">
    <property type="entry name" value="RdRP"/>
    <property type="match status" value="1"/>
</dbReference>
<dbReference type="InterPro" id="IPR007855">
    <property type="entry name" value="RDRP"/>
</dbReference>
<dbReference type="GO" id="GO:0003723">
    <property type="term" value="F:RNA binding"/>
    <property type="evidence" value="ECO:0007669"/>
    <property type="project" value="UniProtKB-KW"/>
</dbReference>
<feature type="domain" description="RDRP C-terminal head" evidence="11">
    <location>
        <begin position="965"/>
        <end position="1120"/>
    </location>
</feature>
<organism evidence="12 13">
    <name type="scientific">Mucor circinelloides f. lusitanicus</name>
    <name type="common">Mucor racemosus var. lusitanicus</name>
    <dbReference type="NCBI Taxonomy" id="29924"/>
    <lineage>
        <taxon>Eukaryota</taxon>
        <taxon>Fungi</taxon>
        <taxon>Fungi incertae sedis</taxon>
        <taxon>Mucoromycota</taxon>
        <taxon>Mucoromycotina</taxon>
        <taxon>Mucoromycetes</taxon>
        <taxon>Mucorales</taxon>
        <taxon>Mucorineae</taxon>
        <taxon>Mucoraceae</taxon>
        <taxon>Mucor</taxon>
    </lineage>
</organism>
<accession>A0A8H4BJD6</accession>
<evidence type="ECO:0000256" key="2">
    <source>
        <dbReference type="ARBA" id="ARBA00022484"/>
    </source>
</evidence>
<feature type="compositionally biased region" description="Basic and acidic residues" evidence="9">
    <location>
        <begin position="1184"/>
        <end position="1196"/>
    </location>
</feature>
<protein>
    <recommendedName>
        <fullName evidence="8">RNA-dependent RNA polymerase</fullName>
        <ecNumber evidence="8">2.7.7.48</ecNumber>
    </recommendedName>
</protein>
<dbReference type="GO" id="GO:0031380">
    <property type="term" value="C:nuclear RNA-directed RNA polymerase complex"/>
    <property type="evidence" value="ECO:0007669"/>
    <property type="project" value="TreeGrafter"/>
</dbReference>
<comment type="catalytic activity">
    <reaction evidence="7 8">
        <text>RNA(n) + a ribonucleoside 5'-triphosphate = RNA(n+1) + diphosphate</text>
        <dbReference type="Rhea" id="RHEA:21248"/>
        <dbReference type="Rhea" id="RHEA-COMP:14527"/>
        <dbReference type="Rhea" id="RHEA-COMP:17342"/>
        <dbReference type="ChEBI" id="CHEBI:33019"/>
        <dbReference type="ChEBI" id="CHEBI:61557"/>
        <dbReference type="ChEBI" id="CHEBI:140395"/>
        <dbReference type="EC" id="2.7.7.48"/>
    </reaction>
</comment>
<dbReference type="InterPro" id="IPR058752">
    <property type="entry name" value="RDRP_C_head"/>
</dbReference>
<proteinExistence type="inferred from homology"/>
<name>A0A8H4BJD6_MUCCL</name>
<evidence type="ECO:0000256" key="1">
    <source>
        <dbReference type="ARBA" id="ARBA00005762"/>
    </source>
</evidence>
<keyword evidence="3 8" id="KW-0808">Transferase</keyword>
<evidence type="ECO:0000256" key="5">
    <source>
        <dbReference type="ARBA" id="ARBA00022884"/>
    </source>
</evidence>
<dbReference type="PANTHER" id="PTHR23079">
    <property type="entry name" value="RNA-DEPENDENT RNA POLYMERASE"/>
    <property type="match status" value="1"/>
</dbReference>
<comment type="caution">
    <text evidence="12">The sequence shown here is derived from an EMBL/GenBank/DDBJ whole genome shotgun (WGS) entry which is preliminary data.</text>
</comment>
<evidence type="ECO:0000256" key="6">
    <source>
        <dbReference type="ARBA" id="ARBA00023158"/>
    </source>
</evidence>
<keyword evidence="2 8" id="KW-0696">RNA-directed RNA polymerase</keyword>
<keyword evidence="6" id="KW-0943">RNA-mediated gene silencing</keyword>
<dbReference type="GO" id="GO:0030422">
    <property type="term" value="P:siRNA processing"/>
    <property type="evidence" value="ECO:0007669"/>
    <property type="project" value="TreeGrafter"/>
</dbReference>
<evidence type="ECO:0000259" key="10">
    <source>
        <dbReference type="Pfam" id="PF05183"/>
    </source>
</evidence>
<evidence type="ECO:0000256" key="8">
    <source>
        <dbReference type="RuleBase" id="RU363098"/>
    </source>
</evidence>
<feature type="domain" description="RDRP core" evidence="10">
    <location>
        <begin position="401"/>
        <end position="949"/>
    </location>
</feature>
<dbReference type="AlphaFoldDB" id="A0A8H4BJD6"/>
<dbReference type="InterPro" id="IPR057596">
    <property type="entry name" value="RDRP_core"/>
</dbReference>
<dbReference type="Pfam" id="PF26253">
    <property type="entry name" value="RdRP_head"/>
    <property type="match status" value="1"/>
</dbReference>
<feature type="region of interest" description="Disordered" evidence="9">
    <location>
        <begin position="1152"/>
        <end position="1197"/>
    </location>
</feature>
<reference evidence="12 13" key="1">
    <citation type="submission" date="2019-09" db="EMBL/GenBank/DDBJ databases">
        <authorList>
            <consortium name="DOE Joint Genome Institute"/>
            <person name="Mondo S.J."/>
            <person name="Navarro-Mendoza M.I."/>
            <person name="Perez-Arques C."/>
            <person name="Panchal S."/>
            <person name="Nicolas F.E."/>
            <person name="Ganguly P."/>
            <person name="Pangilinan J."/>
            <person name="Grigoriev I."/>
            <person name="Heitman J."/>
            <person name="Sanya K."/>
            <person name="Garre V."/>
        </authorList>
    </citation>
    <scope>NUCLEOTIDE SEQUENCE [LARGE SCALE GENOMIC DNA]</scope>
    <source>
        <strain evidence="12 13">MU402</strain>
    </source>
</reference>
<evidence type="ECO:0000313" key="13">
    <source>
        <dbReference type="Proteomes" id="UP000469890"/>
    </source>
</evidence>
<gene>
    <name evidence="12" type="primary">RdRP-3</name>
    <name evidence="12" type="ORF">FB192DRAFT_1300403</name>
</gene>
<keyword evidence="5 8" id="KW-0694">RNA-binding</keyword>
<dbReference type="PANTHER" id="PTHR23079:SF55">
    <property type="entry name" value="RNA-DIRECTED RNA POLYMERASE"/>
    <property type="match status" value="1"/>
</dbReference>
<dbReference type="GO" id="GO:0003968">
    <property type="term" value="F:RNA-directed RNA polymerase activity"/>
    <property type="evidence" value="ECO:0007669"/>
    <property type="project" value="UniProtKB-KW"/>
</dbReference>
<keyword evidence="4 8" id="KW-0548">Nucleotidyltransferase</keyword>
<dbReference type="EMBL" id="JAAECE010000003">
    <property type="protein sequence ID" value="KAF1803160.1"/>
    <property type="molecule type" value="Genomic_DNA"/>
</dbReference>
<evidence type="ECO:0000256" key="3">
    <source>
        <dbReference type="ARBA" id="ARBA00022679"/>
    </source>
</evidence>
<sequence length="1214" mass="141261">MSLSSISNFEEDAFCYLIANLDPRTDRDTLWRVLGAFGTIIQLEIKLDQVSKAAIIFNSQPSEHLFTQKIYIMDRLVAVHPLPISEYIADFSRAIPASRLSLGGLETPRLFIEEWSTDQYVAFDLNLNDQYIDIFFQHVDGYYRLRIVYDDNLRDNVILQRHDSKTSLTLSGKYPAYFWKSKLPMEELGDTYHLTDWERVTEIPLDEFSRDMIRQKAAAAKGPILPGGQHPNHNMKLSMWTVYRLEFDIPLSSSSISSSSSSSKKGPASHVTHEAIEHKLRRAIGGHQPPWAEQILVRSSTKTIDFERQMADMAFEVQFMMEHAFRLKILREYNVDLDFFEKMRELPPQVSCVFLTLLSAPQQRVYTPDTMINYIYRLCKDQIGFQIPIPDDCTWTRRVLVTPTSVYPTQPTVEPMTHVQYHFREHADRFLYVQFTDEDLNPIAPQEDEEETSQNAKLFDRIYTILRRGLRIAGRTYEFLGTSIQDLRAHGCWFFAPTPQVSRSQIMAWLGDFSEIKFISTFINCSGQSLTPRLMHLEINGQDIEEVEDYTYNQHIFTTDCGKMSPQIAREVAKQLDLDYTPSVIKFNLNGARGILLLSNFLTKRRIQLRSSQIRFESTQLFLEVIKYAKPNKLYLDEKSILLLTSLGVKNYIFNELLDENMDYCEKYPNVDMMDVHYSNGRMDHFRQILDCKFQDKHDPFITNLVSSYQNHVLGYLQQCRLYIHQGVKVFAAMDETGTLQPGEVFLQITDPSGLAANRKVIEGPVVIYRDSSCFPGDVRVMAAINYAELRHYTNVLIFSSIDRCDLPSLCSNDDPDEDNVNVIWDTRLLPVECNVATRSYQTAMTPHQSRKISFREAAKFFTTYISRDMSRKLYEAFIAMADRHKDGVFNGDCIYLSLQMSRALDFAKTGMYATINNDLIQYPYPDFMRQRPLKTYTSSTPVGSIYRTTKSMYERPLSNTHCYYDTRLYVQDMYKYILEARKMKAKYDHSLRILLGQYSVKTEIEFISGHITGWPKYLNEQYRPQFLERIKAAYIRFRKYWKHVFDSQWANDTNGQPSSNAEDRSAEIEAKAAAWYYVTYHPSEFKSDTVYNKTLQRYMSFPWVVESYLIYIAHKNDSRPNLAEYSQPIPAEKIEHHARLHRGPQAEIIFAESDDESDEEESDTDDEDPPRNHQYTNSYGLDLPRHPQEMDHREDVDEVPVVTVKLADLLNLK</sequence>
<feature type="compositionally biased region" description="Acidic residues" evidence="9">
    <location>
        <begin position="1153"/>
        <end position="1169"/>
    </location>
</feature>
<comment type="similarity">
    <text evidence="1 8">Belongs to the RdRP family.</text>
</comment>